<evidence type="ECO:0000256" key="4">
    <source>
        <dbReference type="ARBA" id="ARBA00022723"/>
    </source>
</evidence>
<comment type="similarity">
    <text evidence="2 8">Belongs to the alpha-carbonic anhydrase family.</text>
</comment>
<comment type="cofactor">
    <cofactor evidence="1 8">
        <name>Zn(2+)</name>
        <dbReference type="ChEBI" id="CHEBI:29105"/>
    </cofactor>
</comment>
<dbReference type="SUPFAM" id="SSF51069">
    <property type="entry name" value="Carbonic anhydrase"/>
    <property type="match status" value="1"/>
</dbReference>
<evidence type="ECO:0000256" key="1">
    <source>
        <dbReference type="ARBA" id="ARBA00001947"/>
    </source>
</evidence>
<comment type="caution">
    <text evidence="9">The sequence shown here is derived from an EMBL/GenBank/DDBJ whole genome shotgun (WGS) entry which is preliminary data.</text>
</comment>
<dbReference type="SMART" id="SM01057">
    <property type="entry name" value="Carb_anhydrase"/>
    <property type="match status" value="1"/>
</dbReference>
<keyword evidence="6 8" id="KW-0456">Lyase</keyword>
<evidence type="ECO:0000256" key="8">
    <source>
        <dbReference type="RuleBase" id="RU367011"/>
    </source>
</evidence>
<comment type="function">
    <text evidence="8">Reversible hydration of carbon dioxide.</text>
</comment>
<dbReference type="CDD" id="cd00326">
    <property type="entry name" value="alpha_CA"/>
    <property type="match status" value="1"/>
</dbReference>
<protein>
    <recommendedName>
        <fullName evidence="3 8">Carbonic anhydrase</fullName>
        <ecNumber evidence="3 8">4.2.1.1</ecNumber>
    </recommendedName>
</protein>
<sequence>MFSLLNCVPRRLNRLPLRCKPSSLYAATQMSHSKATWGYSKEDGPATWAKLLDIKVGKKQSPIDIVRASAVFDESLKSLKFSYPGFENAKLENNGHTVQFSPTGENTSEASCGPVTNKYKLAQFHFHWGENNDVGSEHTVDGKPYSGELHLVHYNTDLYSSAAEALTQKDGLMVFGIFLK</sequence>
<dbReference type="GO" id="GO:0005737">
    <property type="term" value="C:cytoplasm"/>
    <property type="evidence" value="ECO:0007669"/>
    <property type="project" value="TreeGrafter"/>
</dbReference>
<evidence type="ECO:0000256" key="2">
    <source>
        <dbReference type="ARBA" id="ARBA00010718"/>
    </source>
</evidence>
<dbReference type="EC" id="4.2.1.1" evidence="3 8"/>
<dbReference type="Gene3D" id="3.10.200.10">
    <property type="entry name" value="Alpha carbonic anhydrase"/>
    <property type="match status" value="1"/>
</dbReference>
<organism evidence="9 10">
    <name type="scientific">Paramuricea clavata</name>
    <name type="common">Red gorgonian</name>
    <name type="synonym">Violescent sea-whip</name>
    <dbReference type="NCBI Taxonomy" id="317549"/>
    <lineage>
        <taxon>Eukaryota</taxon>
        <taxon>Metazoa</taxon>
        <taxon>Cnidaria</taxon>
        <taxon>Anthozoa</taxon>
        <taxon>Octocorallia</taxon>
        <taxon>Malacalcyonacea</taxon>
        <taxon>Plexauridae</taxon>
        <taxon>Paramuricea</taxon>
    </lineage>
</organism>
<dbReference type="Pfam" id="PF00194">
    <property type="entry name" value="Carb_anhydrase"/>
    <property type="match status" value="1"/>
</dbReference>
<dbReference type="PANTHER" id="PTHR18952:SF141">
    <property type="entry name" value="CARBONIC ANHYDRASE"/>
    <property type="match status" value="1"/>
</dbReference>
<keyword evidence="10" id="KW-1185">Reference proteome</keyword>
<keyword evidence="4 8" id="KW-0479">Metal-binding</keyword>
<dbReference type="Proteomes" id="UP001152795">
    <property type="component" value="Unassembled WGS sequence"/>
</dbReference>
<dbReference type="AlphaFoldDB" id="A0A6S7H6B7"/>
<dbReference type="InterPro" id="IPR001148">
    <property type="entry name" value="CA_dom"/>
</dbReference>
<evidence type="ECO:0000256" key="3">
    <source>
        <dbReference type="ARBA" id="ARBA00012925"/>
    </source>
</evidence>
<dbReference type="GO" id="GO:0008270">
    <property type="term" value="F:zinc ion binding"/>
    <property type="evidence" value="ECO:0007669"/>
    <property type="project" value="UniProtKB-UniRule"/>
</dbReference>
<dbReference type="PROSITE" id="PS00162">
    <property type="entry name" value="ALPHA_CA_1"/>
    <property type="match status" value="1"/>
</dbReference>
<evidence type="ECO:0000313" key="9">
    <source>
        <dbReference type="EMBL" id="CAB3998532.1"/>
    </source>
</evidence>
<evidence type="ECO:0000256" key="7">
    <source>
        <dbReference type="ARBA" id="ARBA00048348"/>
    </source>
</evidence>
<keyword evidence="5 8" id="KW-0862">Zinc</keyword>
<dbReference type="InterPro" id="IPR036398">
    <property type="entry name" value="CA_dom_sf"/>
</dbReference>
<name>A0A6S7H6B7_PARCT</name>
<dbReference type="EMBL" id="CACRXK020003379">
    <property type="protein sequence ID" value="CAB3998532.1"/>
    <property type="molecule type" value="Genomic_DNA"/>
</dbReference>
<evidence type="ECO:0000256" key="6">
    <source>
        <dbReference type="ARBA" id="ARBA00023239"/>
    </source>
</evidence>
<reference evidence="9" key="1">
    <citation type="submission" date="2020-04" db="EMBL/GenBank/DDBJ databases">
        <authorList>
            <person name="Alioto T."/>
            <person name="Alioto T."/>
            <person name="Gomez Garrido J."/>
        </authorList>
    </citation>
    <scope>NUCLEOTIDE SEQUENCE</scope>
    <source>
        <strain evidence="9">A484AB</strain>
    </source>
</reference>
<dbReference type="PANTHER" id="PTHR18952">
    <property type="entry name" value="CARBONIC ANHYDRASE"/>
    <property type="match status" value="1"/>
</dbReference>
<feature type="non-terminal residue" evidence="9">
    <location>
        <position position="180"/>
    </location>
</feature>
<accession>A0A6S7H6B7</accession>
<comment type="catalytic activity">
    <reaction evidence="7 8">
        <text>hydrogencarbonate + H(+) = CO2 + H2O</text>
        <dbReference type="Rhea" id="RHEA:10748"/>
        <dbReference type="ChEBI" id="CHEBI:15377"/>
        <dbReference type="ChEBI" id="CHEBI:15378"/>
        <dbReference type="ChEBI" id="CHEBI:16526"/>
        <dbReference type="ChEBI" id="CHEBI:17544"/>
        <dbReference type="EC" id="4.2.1.1"/>
    </reaction>
</comment>
<dbReference type="GO" id="GO:0004089">
    <property type="term" value="F:carbonate dehydratase activity"/>
    <property type="evidence" value="ECO:0007669"/>
    <property type="project" value="UniProtKB-UniRule"/>
</dbReference>
<evidence type="ECO:0000256" key="5">
    <source>
        <dbReference type="ARBA" id="ARBA00022833"/>
    </source>
</evidence>
<dbReference type="InterPro" id="IPR023561">
    <property type="entry name" value="Carbonic_anhydrase_a-class"/>
</dbReference>
<dbReference type="InterPro" id="IPR018338">
    <property type="entry name" value="Carbonic_anhydrase_a-class_CS"/>
</dbReference>
<dbReference type="PROSITE" id="PS51144">
    <property type="entry name" value="ALPHA_CA_2"/>
    <property type="match status" value="1"/>
</dbReference>
<gene>
    <name evidence="9" type="ORF">PACLA_8A023360</name>
</gene>
<dbReference type="OrthoDB" id="429145at2759"/>
<evidence type="ECO:0000313" key="10">
    <source>
        <dbReference type="Proteomes" id="UP001152795"/>
    </source>
</evidence>
<proteinExistence type="inferred from homology"/>